<dbReference type="AlphaFoldDB" id="A0A1U9NR50"/>
<name>A0A1U9NR50_9BACT</name>
<protein>
    <submittedName>
        <fullName evidence="1">Uncharacterized protein</fullName>
    </submittedName>
</protein>
<dbReference type="Proteomes" id="UP000189674">
    <property type="component" value="Chromosome"/>
</dbReference>
<dbReference type="EMBL" id="CP019791">
    <property type="protein sequence ID" value="AQT70198.1"/>
    <property type="molecule type" value="Genomic_DNA"/>
</dbReference>
<proteinExistence type="predicted"/>
<dbReference type="RefSeq" id="WP_169853298.1">
    <property type="nucleotide sequence ID" value="NZ_CP019791.1"/>
</dbReference>
<accession>A0A1U9NR50</accession>
<reference evidence="2" key="1">
    <citation type="submission" date="2017-02" db="EMBL/GenBank/DDBJ databases">
        <title>Comparative genomics and description of representatives of a novel lineage of planctomycetes thriving in anoxic sediments.</title>
        <authorList>
            <person name="Spring S."/>
            <person name="Bunk B."/>
            <person name="Sproer C."/>
        </authorList>
    </citation>
    <scope>NUCLEOTIDE SEQUENCE [LARGE SCALE GENOMIC DNA]</scope>
    <source>
        <strain evidence="2">ST-NAGAB-D1</strain>
    </source>
</reference>
<evidence type="ECO:0000313" key="1">
    <source>
        <dbReference type="EMBL" id="AQT70198.1"/>
    </source>
</evidence>
<evidence type="ECO:0000313" key="2">
    <source>
        <dbReference type="Proteomes" id="UP000189674"/>
    </source>
</evidence>
<dbReference type="KEGG" id="alus:STSP2_03403"/>
<keyword evidence="2" id="KW-1185">Reference proteome</keyword>
<sequence length="125" mass="14458">MKFTGHEIELARQIKEAGIEWTPEVGQYVFDTHGIIDKPSPFQDHVYFILSMSQFVRIFGSAEEIAANCVWLPTWEQCRQILERRGVTNEQLMENLRRSQAIEKGNERTVLYELILQSCRAKVGG</sequence>
<dbReference type="STRING" id="1936003.STSP2_03403"/>
<gene>
    <name evidence="1" type="ORF">STSP2_03403</name>
</gene>
<organism evidence="1 2">
    <name type="scientific">Anaerohalosphaera lusitana</name>
    <dbReference type="NCBI Taxonomy" id="1936003"/>
    <lineage>
        <taxon>Bacteria</taxon>
        <taxon>Pseudomonadati</taxon>
        <taxon>Planctomycetota</taxon>
        <taxon>Phycisphaerae</taxon>
        <taxon>Sedimentisphaerales</taxon>
        <taxon>Anaerohalosphaeraceae</taxon>
        <taxon>Anaerohalosphaera</taxon>
    </lineage>
</organism>